<dbReference type="EMBL" id="CP033138">
    <property type="protein sequence ID" value="AYO17336.1"/>
    <property type="molecule type" value="Genomic_DNA"/>
</dbReference>
<evidence type="ECO:0000313" key="2">
    <source>
        <dbReference type="EMBL" id="AYO17336.1"/>
    </source>
</evidence>
<dbReference type="InterPro" id="IPR032871">
    <property type="entry name" value="AHH_dom_containing"/>
</dbReference>
<dbReference type="AlphaFoldDB" id="A0AAP9KDN3"/>
<feature type="compositionally biased region" description="Polar residues" evidence="1">
    <location>
        <begin position="446"/>
        <end position="460"/>
    </location>
</feature>
<dbReference type="Proteomes" id="UP000272136">
    <property type="component" value="Chromosome 2"/>
</dbReference>
<reference evidence="2 4" key="2">
    <citation type="submission" date="2018-10" db="EMBL/GenBank/DDBJ databases">
        <title>Whole Genome of Vibrio owensii strain 170502, isolated from Acute Hepatopancreatic Necrosis Disease (AHPND) shrimp.</title>
        <authorList>
            <person name="Yan M."/>
            <person name="Wang X."/>
            <person name="Wang Y."/>
        </authorList>
    </citation>
    <scope>NUCLEOTIDE SEQUENCE [LARGE SCALE GENOMIC DNA]</scope>
    <source>
        <strain evidence="2 4">1700302</strain>
    </source>
</reference>
<dbReference type="Pfam" id="PF13665">
    <property type="entry name" value="Tox-PAAR-like"/>
    <property type="match status" value="1"/>
</dbReference>
<name>A0AAP9KDN3_9VIBR</name>
<dbReference type="CDD" id="cd20746">
    <property type="entry name" value="FIX_Ntox15_NUC_DUF4112_RhsA-like"/>
    <property type="match status" value="1"/>
</dbReference>
<feature type="region of interest" description="Disordered" evidence="1">
    <location>
        <begin position="443"/>
        <end position="472"/>
    </location>
</feature>
<gene>
    <name evidence="3" type="ORF">APZ19_20475</name>
    <name evidence="2" type="ORF">D0812_23495</name>
</gene>
<accession>A0AAP9KDN3</accession>
<sequence length="801" mass="88216">MGVTVGANGLSIVHKGSGGEANATLPDVCLTKVGKPIVPIPYGNNAKSADLAGGTTTISMDGGNSVAIKGSTFSKSTGDAGGDKKGVASGTIEAEAKFISASPTVKFEGKGVCRLSDQMTMNKANTMCLGGAQNPSVSVTEDQEGTYTVDVKVTYDDGEGFQAPYKLTDSSGSVFEGILDTKGSATISGISKGIFEIEYGEDIRDFKPDEKYINENPFYKNSFDPHLLIEQTKIGEVGFWEATRNQASTVRGWLWGVIVGDFNKDPTTGQIMLNTMLGVIPGIDQVLDARDITANILFLTEEENQNNADAWLDLALSGIGAVPTIGSVMKGVGKAVKHDKSRDDLFAMLREYGKGDVEKFILNLDWNAIKFEVLQIISETIFSFTEVLDELAKKASLFGYNEYATEIINFKVQVETVEKQAQQHIPDALMFLKDKVDLSLRRGKNKSNAGSHSSKGSAESPQHDEKVSQDKKNKKPDECWLCDKKVGKKKQGDSAANYCKEKGFKGKYYTEKDSKYGCTKRGTNDRKDKKTGKKIKGNGHYSWDLLKKHNNRTSASPQNHPLYGRCYDKTIDGKKYTRPQQLWDRVQAKLLFDEMKAAGETQKGTDSAESNLQAHHLITVEAMEQNDFLYNKLPHLAYDLNDWHNIVVLPSIPELACFYEMPIHSGSHPKTSPYIKGVEKELQKLEAKIKSSEFCNEKGYDAADLIGDKLKAISLRLYKKVTQFKRTGALDKTCFDTYKNGGKGCCNMLKHADIKTDSVACRHREAAKRDISQHHTFIKAPVKSALTRIPYSGPQISKLGY</sequence>
<dbReference type="Proteomes" id="UP000390336">
    <property type="component" value="Chromosome 2"/>
</dbReference>
<evidence type="ECO:0000256" key="1">
    <source>
        <dbReference type="SAM" id="MobiDB-lite"/>
    </source>
</evidence>
<dbReference type="RefSeq" id="WP_081009310.1">
    <property type="nucleotide sequence ID" value="NZ_CP045860.1"/>
</dbReference>
<evidence type="ECO:0000313" key="5">
    <source>
        <dbReference type="Proteomes" id="UP000390336"/>
    </source>
</evidence>
<evidence type="ECO:0000313" key="4">
    <source>
        <dbReference type="Proteomes" id="UP000272136"/>
    </source>
</evidence>
<dbReference type="CDD" id="cd14740">
    <property type="entry name" value="PAAR_4"/>
    <property type="match status" value="1"/>
</dbReference>
<protein>
    <submittedName>
        <fullName evidence="3">DUF4150 domain-containing protein</fullName>
    </submittedName>
</protein>
<dbReference type="InterPro" id="IPR049802">
    <property type="entry name" value="RhsC-like_FIX"/>
</dbReference>
<reference evidence="3" key="3">
    <citation type="submission" date="2019-11" db="EMBL/GenBank/DDBJ databases">
        <title>Complete genome sequence of Vibrio owensii SH-14 isolated from shrimp with acute hepatopancreatic necrosis diease.</title>
        <authorList>
            <person name="Liang X."/>
            <person name="Wang Y."/>
        </authorList>
    </citation>
    <scope>NUCLEOTIDE SEQUENCE</scope>
    <source>
        <strain evidence="3">SH14</strain>
    </source>
</reference>
<keyword evidence="4" id="KW-1185">Reference proteome</keyword>
<proteinExistence type="predicted"/>
<dbReference type="Pfam" id="PF14412">
    <property type="entry name" value="AHH"/>
    <property type="match status" value="1"/>
</dbReference>
<organism evidence="3 5">
    <name type="scientific">Vibrio owensii</name>
    <dbReference type="NCBI Taxonomy" id="696485"/>
    <lineage>
        <taxon>Bacteria</taxon>
        <taxon>Pseudomonadati</taxon>
        <taxon>Pseudomonadota</taxon>
        <taxon>Gammaproteobacteria</taxon>
        <taxon>Vibrionales</taxon>
        <taxon>Vibrionaceae</taxon>
        <taxon>Vibrio</taxon>
    </lineage>
</organism>
<reference evidence="3 5" key="1">
    <citation type="journal article" date="2015" name="Genome Announc.">
        <title>Draft Genome Sequence of Vibrio owensii Strain SH-14, Which Causes Shrimp Acute Hepatopancreatic Necrosis Disease.</title>
        <authorList>
            <person name="Liu L."/>
            <person name="Xiao J."/>
            <person name="Xia X."/>
            <person name="Pan Y."/>
            <person name="Yan S."/>
            <person name="Wang Y."/>
        </authorList>
    </citation>
    <scope>NUCLEOTIDE SEQUENCE [LARGE SCALE GENOMIC DNA]</scope>
    <source>
        <strain evidence="3 5">SH14</strain>
    </source>
</reference>
<dbReference type="EMBL" id="CP045860">
    <property type="protein sequence ID" value="QGH50979.1"/>
    <property type="molecule type" value="Genomic_DNA"/>
</dbReference>
<feature type="compositionally biased region" description="Basic and acidic residues" evidence="1">
    <location>
        <begin position="461"/>
        <end position="472"/>
    </location>
</feature>
<evidence type="ECO:0000313" key="3">
    <source>
        <dbReference type="EMBL" id="QGH50979.1"/>
    </source>
</evidence>